<evidence type="ECO:0000313" key="4">
    <source>
        <dbReference type="Proteomes" id="UP000231056"/>
    </source>
</evidence>
<comment type="caution">
    <text evidence="3">The sequence shown here is derived from an EMBL/GenBank/DDBJ whole genome shotgun (WGS) entry which is preliminary data.</text>
</comment>
<keyword evidence="2" id="KW-0812">Transmembrane</keyword>
<gene>
    <name evidence="3" type="ORF">COV58_00030</name>
</gene>
<name>A0A2M6IVD5_9BACT</name>
<protein>
    <submittedName>
        <fullName evidence="3">Uncharacterized protein</fullName>
    </submittedName>
</protein>
<reference evidence="3 4" key="1">
    <citation type="submission" date="2017-09" db="EMBL/GenBank/DDBJ databases">
        <title>Depth-based differentiation of microbial function through sediment-hosted aquifers and enrichment of novel symbionts in the deep terrestrial subsurface.</title>
        <authorList>
            <person name="Probst A.J."/>
            <person name="Ladd B."/>
            <person name="Jarett J.K."/>
            <person name="Geller-Mcgrath D.E."/>
            <person name="Sieber C.M."/>
            <person name="Emerson J.B."/>
            <person name="Anantharaman K."/>
            <person name="Thomas B.C."/>
            <person name="Malmstrom R."/>
            <person name="Stieglmeier M."/>
            <person name="Klingl A."/>
            <person name="Woyke T."/>
            <person name="Ryan C.M."/>
            <person name="Banfield J.F."/>
        </authorList>
    </citation>
    <scope>NUCLEOTIDE SEQUENCE [LARGE SCALE GENOMIC DNA]</scope>
    <source>
        <strain evidence="3">CG11_big_fil_rev_8_21_14_0_20_36_8</strain>
    </source>
</reference>
<feature type="region of interest" description="Disordered" evidence="1">
    <location>
        <begin position="77"/>
        <end position="96"/>
    </location>
</feature>
<keyword evidence="2" id="KW-1133">Transmembrane helix</keyword>
<organism evidence="3 4">
    <name type="scientific">Candidatus Roizmanbacteria bacterium CG11_big_fil_rev_8_21_14_0_20_36_8</name>
    <dbReference type="NCBI Taxonomy" id="1974856"/>
    <lineage>
        <taxon>Bacteria</taxon>
        <taxon>Candidatus Roizmaniibacteriota</taxon>
    </lineage>
</organism>
<sequence>MVNPIHTIRQTFRDLPDKKKYIEVITASLSIPVLLSVVLMNYLNIQEKRKIETTPIEKVAPISQAPQVITIIRDRETETEQITTPTSNPNSSPTEKVNITQDECIKKIGPVSIVSPKNNSTVTSNPLEIFIEYDQGNYCSVVWSYRINNDSWSDYSDNNIVIYNMESGDKTLEVRVKSITSKDEKILTQKFTYTNPSVTNIATPTLTPSPTI</sequence>
<dbReference type="Proteomes" id="UP000231056">
    <property type="component" value="Unassembled WGS sequence"/>
</dbReference>
<dbReference type="AlphaFoldDB" id="A0A2M6IVD5"/>
<accession>A0A2M6IVD5</accession>
<proteinExistence type="predicted"/>
<evidence type="ECO:0000313" key="3">
    <source>
        <dbReference type="EMBL" id="PIQ73889.1"/>
    </source>
</evidence>
<feature type="compositionally biased region" description="Low complexity" evidence="1">
    <location>
        <begin position="83"/>
        <end position="94"/>
    </location>
</feature>
<dbReference type="EMBL" id="PCVM01000001">
    <property type="protein sequence ID" value="PIQ73889.1"/>
    <property type="molecule type" value="Genomic_DNA"/>
</dbReference>
<evidence type="ECO:0000256" key="1">
    <source>
        <dbReference type="SAM" id="MobiDB-lite"/>
    </source>
</evidence>
<feature type="transmembrane region" description="Helical" evidence="2">
    <location>
        <begin position="21"/>
        <end position="43"/>
    </location>
</feature>
<keyword evidence="2" id="KW-0472">Membrane</keyword>
<evidence type="ECO:0000256" key="2">
    <source>
        <dbReference type="SAM" id="Phobius"/>
    </source>
</evidence>